<dbReference type="Pfam" id="PF12697">
    <property type="entry name" value="Abhydrolase_6"/>
    <property type="match status" value="1"/>
</dbReference>
<feature type="domain" description="AB hydrolase-1" evidence="1">
    <location>
        <begin position="18"/>
        <end position="254"/>
    </location>
</feature>
<keyword evidence="3" id="KW-1185">Reference proteome</keyword>
<organism evidence="2 3">
    <name type="scientific">Gordonia asplenii</name>
    <dbReference type="NCBI Taxonomy" id="2725283"/>
    <lineage>
        <taxon>Bacteria</taxon>
        <taxon>Bacillati</taxon>
        <taxon>Actinomycetota</taxon>
        <taxon>Actinomycetes</taxon>
        <taxon>Mycobacteriales</taxon>
        <taxon>Gordoniaceae</taxon>
        <taxon>Gordonia</taxon>
    </lineage>
</organism>
<dbReference type="GO" id="GO:0016787">
    <property type="term" value="F:hydrolase activity"/>
    <property type="evidence" value="ECO:0007669"/>
    <property type="project" value="UniProtKB-KW"/>
</dbReference>
<protein>
    <submittedName>
        <fullName evidence="2">Alpha/beta fold hydrolase</fullName>
    </submittedName>
</protein>
<dbReference type="InterPro" id="IPR000639">
    <property type="entry name" value="Epox_hydrolase-like"/>
</dbReference>
<evidence type="ECO:0000259" key="1">
    <source>
        <dbReference type="Pfam" id="PF12697"/>
    </source>
</evidence>
<dbReference type="PRINTS" id="PR00412">
    <property type="entry name" value="EPOXHYDRLASE"/>
</dbReference>
<dbReference type="AlphaFoldDB" id="A0A848L0B1"/>
<dbReference type="PRINTS" id="PR00111">
    <property type="entry name" value="ABHYDROLASE"/>
</dbReference>
<proteinExistence type="predicted"/>
<sequence length="260" mass="28032">MPQLNTIVFPGAPGAPTVLALHGLTGHGRRWEPLADEHLRDVRIVAPDLLGHGQSPWTAPWSFDAHLDAIEDVLDARVDAAELPIVVVGHSFGGALAVRLARRRPDAVRALVLLDPAHGLAPDWASQIAQESMAHWTYADADDARAAKRAEGWALVPDHILEAEIATHLIDVDGRVGWRVSQPAAATAWSEMARPAELPPAHIPTTIVVADRVQPPFVSADFLDAASKTLASVDIRHVDCEHMVPFLAPELVAALIRARL</sequence>
<comment type="caution">
    <text evidence="2">The sequence shown here is derived from an EMBL/GenBank/DDBJ whole genome shotgun (WGS) entry which is preliminary data.</text>
</comment>
<dbReference type="InterPro" id="IPR050266">
    <property type="entry name" value="AB_hydrolase_sf"/>
</dbReference>
<keyword evidence="2" id="KW-0378">Hydrolase</keyword>
<dbReference type="InterPro" id="IPR000073">
    <property type="entry name" value="AB_hydrolase_1"/>
</dbReference>
<dbReference type="Gene3D" id="3.40.50.1820">
    <property type="entry name" value="alpha/beta hydrolase"/>
    <property type="match status" value="1"/>
</dbReference>
<dbReference type="RefSeq" id="WP_170194415.1">
    <property type="nucleotide sequence ID" value="NZ_JABBNB010000010.1"/>
</dbReference>
<reference evidence="2 3" key="1">
    <citation type="submission" date="2020-04" db="EMBL/GenBank/DDBJ databases">
        <title>Gordonia sp. nov. TBRC 11910.</title>
        <authorList>
            <person name="Suriyachadkun C."/>
        </authorList>
    </citation>
    <scope>NUCLEOTIDE SEQUENCE [LARGE SCALE GENOMIC DNA]</scope>
    <source>
        <strain evidence="2 3">TBRC 11910</strain>
    </source>
</reference>
<dbReference type="Proteomes" id="UP000550729">
    <property type="component" value="Unassembled WGS sequence"/>
</dbReference>
<dbReference type="PANTHER" id="PTHR43798">
    <property type="entry name" value="MONOACYLGLYCEROL LIPASE"/>
    <property type="match status" value="1"/>
</dbReference>
<name>A0A848L0B1_9ACTN</name>
<accession>A0A848L0B1</accession>
<dbReference type="EMBL" id="JABBNB010000010">
    <property type="protein sequence ID" value="NMO01911.1"/>
    <property type="molecule type" value="Genomic_DNA"/>
</dbReference>
<evidence type="ECO:0000313" key="2">
    <source>
        <dbReference type="EMBL" id="NMO01911.1"/>
    </source>
</evidence>
<gene>
    <name evidence="2" type="ORF">HH308_11890</name>
</gene>
<dbReference type="SUPFAM" id="SSF53474">
    <property type="entry name" value="alpha/beta-Hydrolases"/>
    <property type="match status" value="1"/>
</dbReference>
<dbReference type="InterPro" id="IPR029058">
    <property type="entry name" value="AB_hydrolase_fold"/>
</dbReference>
<evidence type="ECO:0000313" key="3">
    <source>
        <dbReference type="Proteomes" id="UP000550729"/>
    </source>
</evidence>